<keyword evidence="1" id="KW-1133">Transmembrane helix</keyword>
<dbReference type="Pfam" id="PF26313">
    <property type="entry name" value="YkoA"/>
    <property type="match status" value="1"/>
</dbReference>
<dbReference type="InterPro" id="IPR058895">
    <property type="entry name" value="YkoA-like"/>
</dbReference>
<evidence type="ECO:0000313" key="2">
    <source>
        <dbReference type="EMBL" id="QPR71768.1"/>
    </source>
</evidence>
<name>A0A1Y0YEJ0_BACLI</name>
<dbReference type="OMA" id="TEYCLMI"/>
<evidence type="ECO:0000313" key="4">
    <source>
        <dbReference type="Proteomes" id="UP000435910"/>
    </source>
</evidence>
<evidence type="ECO:0000256" key="1">
    <source>
        <dbReference type="SAM" id="Phobius"/>
    </source>
</evidence>
<dbReference type="RefSeq" id="WP_003181365.1">
    <property type="nucleotide sequence ID" value="NZ_BEXU01000005.1"/>
</dbReference>
<dbReference type="EMBL" id="CP065647">
    <property type="protein sequence ID" value="QPR71768.1"/>
    <property type="molecule type" value="Genomic_DNA"/>
</dbReference>
<gene>
    <name evidence="3" type="ORF">CHCC16736_0644</name>
    <name evidence="2" type="ORF">I6G80_18365</name>
</gene>
<reference evidence="3 4" key="1">
    <citation type="submission" date="2019-06" db="EMBL/GenBank/DDBJ databases">
        <title>Genome sequence analysis of &gt;100 Bacillus licheniformis strains suggests intrinsic resistance to this species.</title>
        <authorList>
            <person name="Wels M."/>
            <person name="Siezen R.J."/>
            <person name="Johansen E."/>
            <person name="Stuer-Lauridsen B."/>
            <person name="Bjerre K."/>
            <person name="Nielsen B.K.K."/>
        </authorList>
    </citation>
    <scope>NUCLEOTIDE SEQUENCE [LARGE SCALE GENOMIC DNA]</scope>
    <source>
        <strain evidence="3 4">BAC-16736</strain>
    </source>
</reference>
<sequence>MKLITLTEYCMFIFFAGVYLAITGFTARDLGLYIGIAMIYVFVHIAAKRMLSKRGKEAAEIRILYSVLLIMASVFVTVLFIAVLASLSA</sequence>
<protein>
    <submittedName>
        <fullName evidence="3">Uncharacterized protein</fullName>
    </submittedName>
</protein>
<feature type="transmembrane region" description="Helical" evidence="1">
    <location>
        <begin position="32"/>
        <end position="51"/>
    </location>
</feature>
<keyword evidence="1" id="KW-0472">Membrane</keyword>
<accession>A0A1Y0YEJ0</accession>
<proteinExistence type="predicted"/>
<dbReference type="Proteomes" id="UP000595038">
    <property type="component" value="Chromosome"/>
</dbReference>
<feature type="transmembrane region" description="Helical" evidence="1">
    <location>
        <begin position="63"/>
        <end position="87"/>
    </location>
</feature>
<reference evidence="2 5" key="2">
    <citation type="submission" date="2020-12" db="EMBL/GenBank/DDBJ databases">
        <title>FDA dAtabase for Regulatory Grade micrObial Sequences (FDA-ARGOS): Supporting development and validation of Infectious Disease Dx tests.</title>
        <authorList>
            <person name="Nelson B."/>
            <person name="Plummer A."/>
            <person name="Tallon L."/>
            <person name="Sadzewicz L."/>
            <person name="Zhao X."/>
            <person name="Boylan J."/>
            <person name="Ott S."/>
            <person name="Bowen H."/>
            <person name="Vavikolanu K."/>
            <person name="Mehta A."/>
            <person name="Aluvathingal J."/>
            <person name="Nadendla S."/>
            <person name="Myers T."/>
            <person name="Yan Y."/>
            <person name="Sichtig H."/>
        </authorList>
    </citation>
    <scope>NUCLEOTIDE SEQUENCE [LARGE SCALE GENOMIC DNA]</scope>
    <source>
        <strain evidence="2 5">FDAARGOS_923</strain>
    </source>
</reference>
<evidence type="ECO:0000313" key="5">
    <source>
        <dbReference type="Proteomes" id="UP000595038"/>
    </source>
</evidence>
<dbReference type="Proteomes" id="UP000435910">
    <property type="component" value="Unassembled WGS sequence"/>
</dbReference>
<dbReference type="AlphaFoldDB" id="A0A1Y0YEJ0"/>
<dbReference type="GeneID" id="76973566"/>
<dbReference type="EMBL" id="NILC01000030">
    <property type="protein sequence ID" value="TWL22181.1"/>
    <property type="molecule type" value="Genomic_DNA"/>
</dbReference>
<keyword evidence="1" id="KW-0812">Transmembrane</keyword>
<organism evidence="3 4">
    <name type="scientific">Bacillus licheniformis</name>
    <dbReference type="NCBI Taxonomy" id="1402"/>
    <lineage>
        <taxon>Bacteria</taxon>
        <taxon>Bacillati</taxon>
        <taxon>Bacillota</taxon>
        <taxon>Bacilli</taxon>
        <taxon>Bacillales</taxon>
        <taxon>Bacillaceae</taxon>
        <taxon>Bacillus</taxon>
    </lineage>
</organism>
<evidence type="ECO:0000313" key="3">
    <source>
        <dbReference type="EMBL" id="TWL22181.1"/>
    </source>
</evidence>
<feature type="transmembrane region" description="Helical" evidence="1">
    <location>
        <begin position="9"/>
        <end position="26"/>
    </location>
</feature>